<accession>A0A1E3AYV3</accession>
<proteinExistence type="predicted"/>
<dbReference type="Gene3D" id="3.40.190.10">
    <property type="entry name" value="Periplasmic binding protein-like II"/>
    <property type="match status" value="2"/>
</dbReference>
<keyword evidence="4" id="KW-0564">Palmitate</keyword>
<keyword evidence="5" id="KW-0449">Lipoprotein</keyword>
<evidence type="ECO:0000256" key="6">
    <source>
        <dbReference type="SAM" id="SignalP"/>
    </source>
</evidence>
<dbReference type="PANTHER" id="PTHR43649:SF33">
    <property type="entry name" value="POLYGALACTURONAN_RHAMNOGALACTURONAN-BINDING PROTEIN YTCQ"/>
    <property type="match status" value="1"/>
</dbReference>
<gene>
    <name evidence="7" type="ORF">BEH84_01543</name>
</gene>
<comment type="caution">
    <text evidence="7">The sequence shown here is derived from an EMBL/GenBank/DDBJ whole genome shotgun (WGS) entry which is preliminary data.</text>
</comment>
<evidence type="ECO:0000256" key="1">
    <source>
        <dbReference type="ARBA" id="ARBA00022475"/>
    </source>
</evidence>
<feature type="chain" id="PRO_5038510144" evidence="6">
    <location>
        <begin position="23"/>
        <end position="573"/>
    </location>
</feature>
<name>A0A1E3AYV3_9FIRM</name>
<reference evidence="7 8" key="1">
    <citation type="submission" date="2016-07" db="EMBL/GenBank/DDBJ databases">
        <title>Characterization of isolates of Eisenbergiella tayi derived from blood cultures, using whole genome sequencing.</title>
        <authorList>
            <person name="Burdz T."/>
            <person name="Wiebe D."/>
            <person name="Huynh C."/>
            <person name="Bernard K."/>
        </authorList>
    </citation>
    <scope>NUCLEOTIDE SEQUENCE [LARGE SCALE GENOMIC DNA]</scope>
    <source>
        <strain evidence="7 8">NML 120489</strain>
    </source>
</reference>
<dbReference type="PATRIC" id="fig|1432052.3.peg.1686"/>
<feature type="signal peptide" evidence="6">
    <location>
        <begin position="1"/>
        <end position="22"/>
    </location>
</feature>
<dbReference type="AlphaFoldDB" id="A0A1E3AYV3"/>
<dbReference type="InterPro" id="IPR006059">
    <property type="entry name" value="SBP"/>
</dbReference>
<sequence length="573" mass="63428">MKRWKKAAAMGLAFMLAAVCSAGCGNSSVKTESTGTTAGASEESVSAQSDGTVDKVVWFSDVDFWSPPIKWNAEEGTVMGDITEATGLEFEMNIPAGDGSTKLALMIVNGSLPDIMSLTDSATIKELVSSGQVWKLEEFLQQYDPTSHLLNGGYAEDIKQLLIERDGDWYAYASHQNSPDNRKLYPPYSDYYEWKINYGENYGILWNDTALKEFGLTPEDLQTEEQVLAAFEMVKNSGKTVNGASYIPILVDGNMYQDATVRALEYFFGAMQIDDEGNYQDWIQAPESKHALEFLNTCVRKGYIDPNQFTIDTAGMQSYMASGRVLCFVGNKANTGAGMDKTGTTWTSTGAILSSEGTLPALPHNNEAGAGWIQTFISKDCSQPEKVAKWLSWMSSDEGMTLCVYGKEGVDYTLDEQGGYVETELGEEKKLDYTNTGLTAYWPFHNTDFFNHKDPAPEEGTEDYQGMLNDTALGRMEETTVYNSALLAFPDTLIDPSSDLGISKSQIDNYLKGQISTIVMAKDDASFEKEYEAMLNQLNKLGIEELNAAYNTAYQEKCEYYGETLTNCNKDRH</sequence>
<evidence type="ECO:0000256" key="4">
    <source>
        <dbReference type="ARBA" id="ARBA00023139"/>
    </source>
</evidence>
<evidence type="ECO:0000256" key="5">
    <source>
        <dbReference type="ARBA" id="ARBA00023288"/>
    </source>
</evidence>
<dbReference type="InterPro" id="IPR050490">
    <property type="entry name" value="Bact_solute-bd_prot1"/>
</dbReference>
<keyword evidence="1" id="KW-1003">Cell membrane</keyword>
<dbReference type="RefSeq" id="WP_069156308.1">
    <property type="nucleotide sequence ID" value="NZ_DBFYTC010000022.1"/>
</dbReference>
<protein>
    <submittedName>
        <fullName evidence="7">Bacterial extracellular solute-binding protein</fullName>
    </submittedName>
</protein>
<evidence type="ECO:0000313" key="8">
    <source>
        <dbReference type="Proteomes" id="UP000095003"/>
    </source>
</evidence>
<keyword evidence="3" id="KW-0472">Membrane</keyword>
<evidence type="ECO:0000313" key="7">
    <source>
        <dbReference type="EMBL" id="ODM13824.1"/>
    </source>
</evidence>
<organism evidence="7 8">
    <name type="scientific">Eisenbergiella tayi</name>
    <dbReference type="NCBI Taxonomy" id="1432052"/>
    <lineage>
        <taxon>Bacteria</taxon>
        <taxon>Bacillati</taxon>
        <taxon>Bacillota</taxon>
        <taxon>Clostridia</taxon>
        <taxon>Lachnospirales</taxon>
        <taxon>Lachnospiraceae</taxon>
        <taxon>Eisenbergiella</taxon>
    </lineage>
</organism>
<dbReference type="Pfam" id="PF01547">
    <property type="entry name" value="SBP_bac_1"/>
    <property type="match status" value="1"/>
</dbReference>
<evidence type="ECO:0000256" key="3">
    <source>
        <dbReference type="ARBA" id="ARBA00023136"/>
    </source>
</evidence>
<dbReference type="Proteomes" id="UP000095003">
    <property type="component" value="Unassembled WGS sequence"/>
</dbReference>
<dbReference type="SUPFAM" id="SSF53850">
    <property type="entry name" value="Periplasmic binding protein-like II"/>
    <property type="match status" value="1"/>
</dbReference>
<keyword evidence="2 6" id="KW-0732">Signal</keyword>
<dbReference type="PANTHER" id="PTHR43649">
    <property type="entry name" value="ARABINOSE-BINDING PROTEIN-RELATED"/>
    <property type="match status" value="1"/>
</dbReference>
<dbReference type="EMBL" id="MCGI01000001">
    <property type="protein sequence ID" value="ODM13824.1"/>
    <property type="molecule type" value="Genomic_DNA"/>
</dbReference>
<evidence type="ECO:0000256" key="2">
    <source>
        <dbReference type="ARBA" id="ARBA00022729"/>
    </source>
</evidence>